<dbReference type="PANTHER" id="PTHR35340:SF9">
    <property type="entry name" value="ASST-DOMAIN-CONTAINING PROTEIN"/>
    <property type="match status" value="1"/>
</dbReference>
<organism evidence="1 2">
    <name type="scientific">Meristemomyces frigidus</name>
    <dbReference type="NCBI Taxonomy" id="1508187"/>
    <lineage>
        <taxon>Eukaryota</taxon>
        <taxon>Fungi</taxon>
        <taxon>Dikarya</taxon>
        <taxon>Ascomycota</taxon>
        <taxon>Pezizomycotina</taxon>
        <taxon>Dothideomycetes</taxon>
        <taxon>Dothideomycetidae</taxon>
        <taxon>Mycosphaerellales</taxon>
        <taxon>Teratosphaeriaceae</taxon>
        <taxon>Meristemomyces</taxon>
    </lineage>
</organism>
<comment type="caution">
    <text evidence="1">The sequence shown here is derived from an EMBL/GenBank/DDBJ whole genome shotgun (WGS) entry which is preliminary data.</text>
</comment>
<dbReference type="InterPro" id="IPR039535">
    <property type="entry name" value="ASST-like"/>
</dbReference>
<evidence type="ECO:0000313" key="1">
    <source>
        <dbReference type="EMBL" id="KAK5115058.1"/>
    </source>
</evidence>
<proteinExistence type="predicted"/>
<dbReference type="InterPro" id="IPR053143">
    <property type="entry name" value="Arylsulfate_ST"/>
</dbReference>
<dbReference type="PANTHER" id="PTHR35340">
    <property type="entry name" value="PQQ ENZYME REPEAT PROTEIN-RELATED"/>
    <property type="match status" value="1"/>
</dbReference>
<dbReference type="Proteomes" id="UP001310890">
    <property type="component" value="Unassembled WGS sequence"/>
</dbReference>
<evidence type="ECO:0000313" key="2">
    <source>
        <dbReference type="Proteomes" id="UP001310890"/>
    </source>
</evidence>
<protein>
    <submittedName>
        <fullName evidence="1">Uncharacterized protein</fullName>
    </submittedName>
</protein>
<dbReference type="AlphaFoldDB" id="A0AAN7TGD6"/>
<reference evidence="1" key="1">
    <citation type="submission" date="2023-08" db="EMBL/GenBank/DDBJ databases">
        <title>Black Yeasts Isolated from many extreme environments.</title>
        <authorList>
            <person name="Coleine C."/>
            <person name="Stajich J.E."/>
            <person name="Selbmann L."/>
        </authorList>
    </citation>
    <scope>NUCLEOTIDE SEQUENCE</scope>
    <source>
        <strain evidence="1">CCFEE 5401</strain>
    </source>
</reference>
<dbReference type="Pfam" id="PF14269">
    <property type="entry name" value="Arylsulfotran_2"/>
    <property type="match status" value="1"/>
</dbReference>
<accession>A0AAN7TGD6</accession>
<gene>
    <name evidence="1" type="ORF">LTR62_001755</name>
</gene>
<name>A0AAN7TGD6_9PEZI</name>
<dbReference type="EMBL" id="JAVRRL010000014">
    <property type="protein sequence ID" value="KAK5115058.1"/>
    <property type="molecule type" value="Genomic_DNA"/>
</dbReference>
<sequence>MTRPQANAPAVRITQSDAFSPGYIFIAPYQHPGAGPYIYDKFGNLVWDGFGIVGAANAHDFKVCQYQGSAHLCMAQMNQQLGYAVGQDIIIDSNYKVVATVNTGRAAQPADQHDFQLIDGDSPSAIMTSYRVVPYDLSTFNITNGQGWLLEGMFQEVNVASGEVLFEWYSTNHVDPSMTVIAPNTTDVGGDGLTPHTAFDYFHINAIDKAKDGNYLVSARHTSTLYYVNATDQSIVWQLSFLGQSDFTCSNFNFSFQHDVRIQAQTDTTMNITIFDNAHNCQASTDIQSSGRFITLDFVKMVATETRRTLAPDGGIASCSQGNTQVLANGYVFNGWGDKAVFSEVDASNNIVLAGTFTNTPNSNSTAMSYRAFSFDWQSTPNNTKPAVFSYALNATAPNTIYVSWNGATTVSTWRFRGADQIGDSFDVIGSTGHAGFETTWIAPKFYMWVMVEAVAWDETSLANSSFQGTFVPSAGVAAFCDEFSCAAATGYSGAS</sequence>